<accession>A0A8R1IEX3</accession>
<dbReference type="EnsemblMetazoa" id="CJA33420.1">
    <property type="protein sequence ID" value="CJA33420.1"/>
    <property type="gene ID" value="WBGene00209267"/>
</dbReference>
<dbReference type="AlphaFoldDB" id="A0A8R1IEX3"/>
<evidence type="ECO:0000256" key="1">
    <source>
        <dbReference type="SAM" id="SignalP"/>
    </source>
</evidence>
<sequence>MKKLMVATSTLQILMCSSAFLTQHAKLPRKYPFCDIVPEDIHEADRYKNARGIRKAKDNYETRWQHVQKTKKTF</sequence>
<protein>
    <submittedName>
        <fullName evidence="2">Uncharacterized protein</fullName>
    </submittedName>
</protein>
<keyword evidence="1" id="KW-0732">Signal</keyword>
<evidence type="ECO:0000313" key="2">
    <source>
        <dbReference type="EnsemblMetazoa" id="CJA33420.1"/>
    </source>
</evidence>
<reference evidence="2" key="2">
    <citation type="submission" date="2022-06" db="UniProtKB">
        <authorList>
            <consortium name="EnsemblMetazoa"/>
        </authorList>
    </citation>
    <scope>IDENTIFICATION</scope>
    <source>
        <strain evidence="2">DF5081</strain>
    </source>
</reference>
<proteinExistence type="predicted"/>
<feature type="signal peptide" evidence="1">
    <location>
        <begin position="1"/>
        <end position="19"/>
    </location>
</feature>
<feature type="chain" id="PRO_5035777616" evidence="1">
    <location>
        <begin position="20"/>
        <end position="74"/>
    </location>
</feature>
<reference evidence="3" key="1">
    <citation type="submission" date="2010-08" db="EMBL/GenBank/DDBJ databases">
        <authorList>
            <consortium name="Caenorhabditis japonica Sequencing Consortium"/>
            <person name="Wilson R.K."/>
        </authorList>
    </citation>
    <scope>NUCLEOTIDE SEQUENCE [LARGE SCALE GENOMIC DNA]</scope>
    <source>
        <strain evidence="3">DF5081</strain>
    </source>
</reference>
<keyword evidence="3" id="KW-1185">Reference proteome</keyword>
<dbReference type="Proteomes" id="UP000005237">
    <property type="component" value="Unassembled WGS sequence"/>
</dbReference>
<name>A0A8R1IEX3_CAEJA</name>
<evidence type="ECO:0000313" key="3">
    <source>
        <dbReference type="Proteomes" id="UP000005237"/>
    </source>
</evidence>
<organism evidence="2 3">
    <name type="scientific">Caenorhabditis japonica</name>
    <dbReference type="NCBI Taxonomy" id="281687"/>
    <lineage>
        <taxon>Eukaryota</taxon>
        <taxon>Metazoa</taxon>
        <taxon>Ecdysozoa</taxon>
        <taxon>Nematoda</taxon>
        <taxon>Chromadorea</taxon>
        <taxon>Rhabditida</taxon>
        <taxon>Rhabditina</taxon>
        <taxon>Rhabditomorpha</taxon>
        <taxon>Rhabditoidea</taxon>
        <taxon>Rhabditidae</taxon>
        <taxon>Peloderinae</taxon>
        <taxon>Caenorhabditis</taxon>
    </lineage>
</organism>